<dbReference type="CDD" id="cd02995">
    <property type="entry name" value="PDI_a_PDI_a'_C"/>
    <property type="match status" value="1"/>
</dbReference>
<dbReference type="SUPFAM" id="SSF52833">
    <property type="entry name" value="Thioredoxin-like"/>
    <property type="match status" value="2"/>
</dbReference>
<dbReference type="PANTHER" id="PTHR46497">
    <property type="entry name" value="THIOREDOXIN DOMAIN-CONTAINING PROTEIN 11"/>
    <property type="match status" value="1"/>
</dbReference>
<dbReference type="Proteomes" id="UP001497644">
    <property type="component" value="Chromosome 14"/>
</dbReference>
<keyword evidence="2" id="KW-1133">Transmembrane helix</keyword>
<organism evidence="4 5">
    <name type="scientific">Lasius platythorax</name>
    <dbReference type="NCBI Taxonomy" id="488582"/>
    <lineage>
        <taxon>Eukaryota</taxon>
        <taxon>Metazoa</taxon>
        <taxon>Ecdysozoa</taxon>
        <taxon>Arthropoda</taxon>
        <taxon>Hexapoda</taxon>
        <taxon>Insecta</taxon>
        <taxon>Pterygota</taxon>
        <taxon>Neoptera</taxon>
        <taxon>Endopterygota</taxon>
        <taxon>Hymenoptera</taxon>
        <taxon>Apocrita</taxon>
        <taxon>Aculeata</taxon>
        <taxon>Formicoidea</taxon>
        <taxon>Formicidae</taxon>
        <taxon>Formicinae</taxon>
        <taxon>Lasius</taxon>
        <taxon>Lasius</taxon>
    </lineage>
</organism>
<evidence type="ECO:0000313" key="5">
    <source>
        <dbReference type="Proteomes" id="UP001497644"/>
    </source>
</evidence>
<feature type="domain" description="Thioredoxin" evidence="3">
    <location>
        <begin position="686"/>
        <end position="770"/>
    </location>
</feature>
<evidence type="ECO:0000313" key="4">
    <source>
        <dbReference type="EMBL" id="CAL1678300.1"/>
    </source>
</evidence>
<feature type="transmembrane region" description="Helical" evidence="2">
    <location>
        <begin position="67"/>
        <end position="86"/>
    </location>
</feature>
<feature type="compositionally biased region" description="Low complexity" evidence="1">
    <location>
        <begin position="38"/>
        <end position="47"/>
    </location>
</feature>
<dbReference type="InterPro" id="IPR036249">
    <property type="entry name" value="Thioredoxin-like_sf"/>
</dbReference>
<dbReference type="InterPro" id="IPR052792">
    <property type="entry name" value="Thioredoxin_dom-contain_11"/>
</dbReference>
<keyword evidence="2" id="KW-0472">Membrane</keyword>
<sequence>MRMSCERLGGQAMDGRTFSEERETTLPRNADNPSHQISSTSTSESTTNNDVAKERVAIEERLAAKMFSYEIICFFLAITFAAMAALHSSPPKISKPPIARPFFAQSSIVLDFYKGHLDAMIERITQADFSFVMYYAPWDAESQALRNEFESVAQFYHPQIFFAAINCWHPDSECRAQYNKIHGYPVLMLYPARESGINYRGIRTAPYMINFLDALMNPIVRITHKEQLTELLIANDAVVIGYFNFTRLDKTPGYREFYKAAIRSLERDPNRELVFAIVTSALSSKLHYGVYKFPSANLLMWNESLSYPENNEWTSENILSWISSSIHQPSLWLQPPGVKALTLAPYLHEGPVLFLFTPRNPLHTENYIYNLIRELGLQYYNCADNMLVKDIIDRLETKRSTAMIRHFSRNQECAHLLNKTKIYTEQIKESITTVSIQQWINNSCCANVAMNKCSLCKTKAINSLEKEIYRAKKFGDVCKDTDVFTSPIMIEQYEEQIYNYNKNYMIMRLQEKSKLKRLHTDMKYKTSLLKEETDSRSASIIRKNFLKESCKRWLAGNDYYPSLFPQDSSRKFNISLKELVCKTNKTLALIAIDSLHYSHFAEHLGIDISRRRNKTTIVILDAAVESQYVMHHNFSEYTLINFINSYTQGLLERTLRSNNPQRYGMQKLRNEKNHNNVDLHSQIRVPELTTKTFLDTILDPSKDVVVMYFSPYCGFCSAISYVYLTVAYYLSNMDHLIFVKIDGDNNDLPWEYSMNRFPSILFFPAKRKEDSTVFPFSIPITIPNLLNFVLANLNGDSHVEALINICQAGTGEAPDKCITRTRWLCLDIIEQLLQDYRKLRRHLNFLDKKVARNKRKIILLKLEHIKDIHLILGSTIDLDRKKDRKKAQLIKRKFQKYYSVIRLLETDNKIERRHFTFKDAVHTPTAKRELMRSEL</sequence>
<name>A0AAV2NF16_9HYME</name>
<dbReference type="EMBL" id="OZ034837">
    <property type="protein sequence ID" value="CAL1678300.1"/>
    <property type="molecule type" value="Genomic_DNA"/>
</dbReference>
<dbReference type="CDD" id="cd02981">
    <property type="entry name" value="PDI_b_family"/>
    <property type="match status" value="1"/>
</dbReference>
<feature type="domain" description="Thioredoxin" evidence="3">
    <location>
        <begin position="124"/>
        <end position="213"/>
    </location>
</feature>
<dbReference type="InterPro" id="IPR013766">
    <property type="entry name" value="Thioredoxin_domain"/>
</dbReference>
<dbReference type="Pfam" id="PF00085">
    <property type="entry name" value="Thioredoxin"/>
    <property type="match status" value="2"/>
</dbReference>
<proteinExistence type="predicted"/>
<keyword evidence="5" id="KW-1185">Reference proteome</keyword>
<keyword evidence="2" id="KW-0812">Transmembrane</keyword>
<feature type="region of interest" description="Disordered" evidence="1">
    <location>
        <begin position="1"/>
        <end position="50"/>
    </location>
</feature>
<reference evidence="4" key="1">
    <citation type="submission" date="2024-04" db="EMBL/GenBank/DDBJ databases">
        <authorList>
            <consortium name="Molecular Ecology Group"/>
        </authorList>
    </citation>
    <scope>NUCLEOTIDE SEQUENCE</scope>
</reference>
<gene>
    <name evidence="4" type="ORF">LPLAT_LOCUS4187</name>
</gene>
<evidence type="ECO:0000259" key="3">
    <source>
        <dbReference type="Pfam" id="PF00085"/>
    </source>
</evidence>
<dbReference type="PANTHER" id="PTHR46497:SF1">
    <property type="entry name" value="THIOREDOXIN DOMAIN-CONTAINING PROTEIN 11"/>
    <property type="match status" value="1"/>
</dbReference>
<dbReference type="AlphaFoldDB" id="A0AAV2NF16"/>
<evidence type="ECO:0000256" key="1">
    <source>
        <dbReference type="SAM" id="MobiDB-lite"/>
    </source>
</evidence>
<protein>
    <recommendedName>
        <fullName evidence="3">Thioredoxin domain-containing protein</fullName>
    </recommendedName>
</protein>
<dbReference type="Gene3D" id="3.40.30.10">
    <property type="entry name" value="Glutaredoxin"/>
    <property type="match status" value="4"/>
</dbReference>
<accession>A0AAV2NF16</accession>
<evidence type="ECO:0000256" key="2">
    <source>
        <dbReference type="SAM" id="Phobius"/>
    </source>
</evidence>